<proteinExistence type="predicted"/>
<evidence type="ECO:0000313" key="1">
    <source>
        <dbReference type="EMBL" id="GEK80635.1"/>
    </source>
</evidence>
<dbReference type="EMBL" id="BJUU01000012">
    <property type="protein sequence ID" value="GEK80635.1"/>
    <property type="molecule type" value="Genomic_DNA"/>
</dbReference>
<organism evidence="1 2">
    <name type="scientific">Agrococcus baldri</name>
    <dbReference type="NCBI Taxonomy" id="153730"/>
    <lineage>
        <taxon>Bacteria</taxon>
        <taxon>Bacillati</taxon>
        <taxon>Actinomycetota</taxon>
        <taxon>Actinomycetes</taxon>
        <taxon>Micrococcales</taxon>
        <taxon>Microbacteriaceae</taxon>
        <taxon>Agrococcus</taxon>
    </lineage>
</organism>
<name>A0AA87RI17_9MICO</name>
<comment type="caution">
    <text evidence="1">The sequence shown here is derived from an EMBL/GenBank/DDBJ whole genome shotgun (WGS) entry which is preliminary data.</text>
</comment>
<dbReference type="AlphaFoldDB" id="A0AA87RI17"/>
<reference evidence="1 2" key="1">
    <citation type="submission" date="2019-07" db="EMBL/GenBank/DDBJ databases">
        <title>Whole genome shotgun sequence of Agrococcus baldri NBRC 103055.</title>
        <authorList>
            <person name="Hosoyama A."/>
            <person name="Uohara A."/>
            <person name="Ohji S."/>
            <person name="Ichikawa N."/>
        </authorList>
    </citation>
    <scope>NUCLEOTIDE SEQUENCE [LARGE SCALE GENOMIC DNA]</scope>
    <source>
        <strain evidence="1 2">NBRC 103055</strain>
    </source>
</reference>
<protein>
    <recommendedName>
        <fullName evidence="3">DUF559 domain-containing protein</fullName>
    </recommendedName>
</protein>
<evidence type="ECO:0008006" key="3">
    <source>
        <dbReference type="Google" id="ProtNLM"/>
    </source>
</evidence>
<gene>
    <name evidence="1" type="ORF">ABA31_19860</name>
</gene>
<evidence type="ECO:0000313" key="2">
    <source>
        <dbReference type="Proteomes" id="UP000321749"/>
    </source>
</evidence>
<keyword evidence="2" id="KW-1185">Reference proteome</keyword>
<dbReference type="Proteomes" id="UP000321749">
    <property type="component" value="Unassembled WGS sequence"/>
</dbReference>
<sequence length="339" mass="37284">MPQPRGVCHGLPMHAALPEGLRDAGFAVAQARSLGMTSSQLRSRELPRPFRGARALRAPASQLERAQAFAPLLRPWQALAGLSALAVLGLPVPWRFARSDDVEVLSATGRGFPKRAGVRVRRIAPDRLETRLVEGVRVASPSLVWAQLAQRCTVQELVMLGDAIVSEAGHYPNRRLPGPLASIDELAATARRWSRSSGAAAMLEALERVRPGVESPRETDMRLFITGAGLPEPEVQVTIVDPSTGRTLGRADLLHRDARVVEEYEGDGHREQGQWDRDIQKYREFERIGLHVVRATNRDFVPSPEGWLADLAAVLQRRGSTPVTSDPLRASVQLWRRSG</sequence>
<accession>A0AA87RI17</accession>